<proteinExistence type="predicted"/>
<dbReference type="EMBL" id="CP113520">
    <property type="protein sequence ID" value="WAJ28637.1"/>
    <property type="molecule type" value="Genomic_DNA"/>
</dbReference>
<evidence type="ECO:0000313" key="2">
    <source>
        <dbReference type="Proteomes" id="UP001163223"/>
    </source>
</evidence>
<sequence>MTFDLDTLQFATLSSRISYVLVFALLALRQRDDVYILHWLLALIFSILGSLIMFSRPMDDILPPVFGMVVYGLFGASLALSWSGLRRFHELPVHAPSVLVLAVLPGLVYGCGMGSGLWPRLCLALVFLACSLPTGLALFECLRAQSRDRLWSQYFAIGSFSVYFMLFVLSVVILAATDQPMMSVESAKISLTIDQIAGILIHFAYLAMAGERSNLRLARLSQRDPLTRLFNRRGLSSRLSHVSIAGSAVLLADIDHFKAVNDRLGHAAGDEVLAQFAVLMSGVLRKTDLGARWGGEEFLAVLPATSAAEALAIAERLRFAAAAAPVAVGGTLLPVTVSIGVAVVDETEADIGPATARADAALYRAKAGGRNRVCGLDLAPSVADDGAAASPRRPPGALSPLAS</sequence>
<gene>
    <name evidence="1" type="ORF">OXU80_28215</name>
</gene>
<evidence type="ECO:0000313" key="1">
    <source>
        <dbReference type="EMBL" id="WAJ28637.1"/>
    </source>
</evidence>
<dbReference type="Proteomes" id="UP001163223">
    <property type="component" value="Chromosome"/>
</dbReference>
<organism evidence="1 2">
    <name type="scientific">Antarcticirhabdus aurantiaca</name>
    <dbReference type="NCBI Taxonomy" id="2606717"/>
    <lineage>
        <taxon>Bacteria</taxon>
        <taxon>Pseudomonadati</taxon>
        <taxon>Pseudomonadota</taxon>
        <taxon>Alphaproteobacteria</taxon>
        <taxon>Hyphomicrobiales</taxon>
        <taxon>Aurantimonadaceae</taxon>
        <taxon>Antarcticirhabdus</taxon>
    </lineage>
</organism>
<reference evidence="1" key="1">
    <citation type="submission" date="2022-11" db="EMBL/GenBank/DDBJ databases">
        <title>beta-Carotene-producing bacterium, Jeongeuplla avenae sp. nov., alleviates the salt stress of Arabidopsis seedlings.</title>
        <authorList>
            <person name="Jiang L."/>
            <person name="Lee J."/>
        </authorList>
    </citation>
    <scope>NUCLEOTIDE SEQUENCE</scope>
    <source>
        <strain evidence="1">DY_R2A_6</strain>
    </source>
</reference>
<protein>
    <submittedName>
        <fullName evidence="1">GGDEF domain-containing protein</fullName>
    </submittedName>
</protein>
<keyword evidence="2" id="KW-1185">Reference proteome</keyword>
<accession>A0ACD4NPI8</accession>
<name>A0ACD4NPI8_9HYPH</name>